<keyword evidence="1" id="KW-1133">Transmembrane helix</keyword>
<evidence type="ECO:0000313" key="4">
    <source>
        <dbReference type="Proteomes" id="UP001172457"/>
    </source>
</evidence>
<feature type="transmembrane region" description="Helical" evidence="1">
    <location>
        <begin position="433"/>
        <end position="452"/>
    </location>
</feature>
<comment type="caution">
    <text evidence="3">The sequence shown here is derived from an EMBL/GenBank/DDBJ whole genome shotgun (WGS) entry which is preliminary data.</text>
</comment>
<sequence>MSYEFQQTDLLIYKAVLGDNWDLVRRTFLDNPDLRTKTINSRLETPLMVAVGTNQSHHFVKNLLDSLMTTKGLLISHVFDALNDEGDTAFHYGAKVGNTIDTILLVRRVWDVTHRLDPMTPIRDLSKAFDAISKGSAFMLYSASHIKKKEMLDLLLSATDEVPGCEIHHSLTSIVRVAQSFFGNDLIIPAINAERLDVALKQVEKYSHNAVHRTWNAQRPLHALATKPELFLSERKVGFWASKILNINNIKTRHRQAKELLKRICDIVIKRSDHDKISAIFGSTIATAVAFGNHEVIEECIFAYPSIIWTNIEGFSWLHEVIKQRQEKIYNLVYQMSSYKVFLASRTNGDDENVLHIAAKLAPSHQLSTITGAALQMQRELKWFEEINNFVGPLQREALNAKGKTPGMVFTDEHTELLKQGQKWMKGTASSSTVIATLIVTVAFAGAFAAVFKLPVGEENKRKITFMIFITSDAIALFSSAASVLMFLGILTLRYAEKDFLYTLPRRLTIGLVCLFVSLAATMIAFTATLVLVLQDEVPWVAAPLGMMATILVVVFSVLQFPLLMDLANTSYAQPIFGKQNERIIH</sequence>
<feature type="transmembrane region" description="Helical" evidence="1">
    <location>
        <begin position="540"/>
        <end position="559"/>
    </location>
</feature>
<protein>
    <recommendedName>
        <fullName evidence="2">PGG domain-containing protein</fullName>
    </recommendedName>
</protein>
<keyword evidence="1" id="KW-0812">Transmembrane</keyword>
<dbReference type="GO" id="GO:0016020">
    <property type="term" value="C:membrane"/>
    <property type="evidence" value="ECO:0007669"/>
    <property type="project" value="TreeGrafter"/>
</dbReference>
<reference evidence="3" key="1">
    <citation type="submission" date="2023-03" db="EMBL/GenBank/DDBJ databases">
        <title>Chromosome-scale reference genome and RAD-based genetic map of yellow starthistle (Centaurea solstitialis) reveal putative structural variation and QTLs associated with invader traits.</title>
        <authorList>
            <person name="Reatini B."/>
            <person name="Cang F.A."/>
            <person name="Jiang Q."/>
            <person name="Mckibben M.T.W."/>
            <person name="Barker M.S."/>
            <person name="Rieseberg L.H."/>
            <person name="Dlugosch K.M."/>
        </authorList>
    </citation>
    <scope>NUCLEOTIDE SEQUENCE</scope>
    <source>
        <strain evidence="3">CAN-66</strain>
        <tissue evidence="3">Leaf</tissue>
    </source>
</reference>
<feature type="transmembrane region" description="Helical" evidence="1">
    <location>
        <begin position="508"/>
        <end position="534"/>
    </location>
</feature>
<evidence type="ECO:0000313" key="3">
    <source>
        <dbReference type="EMBL" id="KAJ9555672.1"/>
    </source>
</evidence>
<dbReference type="PANTHER" id="PTHR24177">
    <property type="entry name" value="CASKIN"/>
    <property type="match status" value="1"/>
</dbReference>
<dbReference type="AlphaFoldDB" id="A0AA38TQC1"/>
<name>A0AA38TQC1_9ASTR</name>
<dbReference type="InterPro" id="IPR036770">
    <property type="entry name" value="Ankyrin_rpt-contain_sf"/>
</dbReference>
<organism evidence="3 4">
    <name type="scientific">Centaurea solstitialis</name>
    <name type="common">yellow star-thistle</name>
    <dbReference type="NCBI Taxonomy" id="347529"/>
    <lineage>
        <taxon>Eukaryota</taxon>
        <taxon>Viridiplantae</taxon>
        <taxon>Streptophyta</taxon>
        <taxon>Embryophyta</taxon>
        <taxon>Tracheophyta</taxon>
        <taxon>Spermatophyta</taxon>
        <taxon>Magnoliopsida</taxon>
        <taxon>eudicotyledons</taxon>
        <taxon>Gunneridae</taxon>
        <taxon>Pentapetalae</taxon>
        <taxon>asterids</taxon>
        <taxon>campanulids</taxon>
        <taxon>Asterales</taxon>
        <taxon>Asteraceae</taxon>
        <taxon>Carduoideae</taxon>
        <taxon>Cardueae</taxon>
        <taxon>Centaureinae</taxon>
        <taxon>Centaurea</taxon>
    </lineage>
</organism>
<feature type="transmembrane region" description="Helical" evidence="1">
    <location>
        <begin position="464"/>
        <end position="496"/>
    </location>
</feature>
<evidence type="ECO:0000256" key="1">
    <source>
        <dbReference type="SAM" id="Phobius"/>
    </source>
</evidence>
<evidence type="ECO:0000259" key="2">
    <source>
        <dbReference type="Pfam" id="PF13962"/>
    </source>
</evidence>
<dbReference type="PANTHER" id="PTHR24177:SF304">
    <property type="entry name" value="ANKYRIN REPEAT-CONTAINING DOMAIN, PGG DOMAIN PROTEIN-RELATED"/>
    <property type="match status" value="1"/>
</dbReference>
<dbReference type="Proteomes" id="UP001172457">
    <property type="component" value="Chromosome 3"/>
</dbReference>
<dbReference type="Gene3D" id="1.25.40.20">
    <property type="entry name" value="Ankyrin repeat-containing domain"/>
    <property type="match status" value="1"/>
</dbReference>
<keyword evidence="4" id="KW-1185">Reference proteome</keyword>
<proteinExistence type="predicted"/>
<dbReference type="Pfam" id="PF13962">
    <property type="entry name" value="PGG"/>
    <property type="match status" value="1"/>
</dbReference>
<feature type="domain" description="PGG" evidence="2">
    <location>
        <begin position="423"/>
        <end position="532"/>
    </location>
</feature>
<dbReference type="EMBL" id="JARYMX010000003">
    <property type="protein sequence ID" value="KAJ9555672.1"/>
    <property type="molecule type" value="Genomic_DNA"/>
</dbReference>
<accession>A0AA38TQC1</accession>
<dbReference type="InterPro" id="IPR026961">
    <property type="entry name" value="PGG_dom"/>
</dbReference>
<keyword evidence="1" id="KW-0472">Membrane</keyword>
<gene>
    <name evidence="3" type="ORF">OSB04_010286</name>
</gene>
<dbReference type="SUPFAM" id="SSF48403">
    <property type="entry name" value="Ankyrin repeat"/>
    <property type="match status" value="1"/>
</dbReference>